<dbReference type="PANTHER" id="PTHR30136:SF33">
    <property type="entry name" value="TRANSCRIPTIONAL REGULATORY PROTEIN"/>
    <property type="match status" value="1"/>
</dbReference>
<dbReference type="PROSITE" id="PS51077">
    <property type="entry name" value="HTH_ICLR"/>
    <property type="match status" value="1"/>
</dbReference>
<dbReference type="InterPro" id="IPR029016">
    <property type="entry name" value="GAF-like_dom_sf"/>
</dbReference>
<dbReference type="GO" id="GO:0045892">
    <property type="term" value="P:negative regulation of DNA-templated transcription"/>
    <property type="evidence" value="ECO:0007669"/>
    <property type="project" value="TreeGrafter"/>
</dbReference>
<evidence type="ECO:0000256" key="2">
    <source>
        <dbReference type="ARBA" id="ARBA00023125"/>
    </source>
</evidence>
<feature type="domain" description="IclR-ED" evidence="6">
    <location>
        <begin position="103"/>
        <end position="286"/>
    </location>
</feature>
<feature type="region of interest" description="Disordered" evidence="4">
    <location>
        <begin position="1"/>
        <end position="36"/>
    </location>
</feature>
<dbReference type="Pfam" id="PF09339">
    <property type="entry name" value="HTH_IclR"/>
    <property type="match status" value="1"/>
</dbReference>
<keyword evidence="8" id="KW-1185">Reference proteome</keyword>
<evidence type="ECO:0000259" key="5">
    <source>
        <dbReference type="PROSITE" id="PS51077"/>
    </source>
</evidence>
<organism evidence="7 8">
    <name type="scientific">Ramlibacter albus</name>
    <dbReference type="NCBI Taxonomy" id="2079448"/>
    <lineage>
        <taxon>Bacteria</taxon>
        <taxon>Pseudomonadati</taxon>
        <taxon>Pseudomonadota</taxon>
        <taxon>Betaproteobacteria</taxon>
        <taxon>Burkholderiales</taxon>
        <taxon>Comamonadaceae</taxon>
        <taxon>Ramlibacter</taxon>
    </lineage>
</organism>
<dbReference type="GO" id="GO:0003677">
    <property type="term" value="F:DNA binding"/>
    <property type="evidence" value="ECO:0007669"/>
    <property type="project" value="UniProtKB-KW"/>
</dbReference>
<evidence type="ECO:0000259" key="6">
    <source>
        <dbReference type="PROSITE" id="PS51078"/>
    </source>
</evidence>
<dbReference type="Gene3D" id="3.30.450.40">
    <property type="match status" value="1"/>
</dbReference>
<evidence type="ECO:0000256" key="4">
    <source>
        <dbReference type="SAM" id="MobiDB-lite"/>
    </source>
</evidence>
<dbReference type="GO" id="GO:0003700">
    <property type="term" value="F:DNA-binding transcription factor activity"/>
    <property type="evidence" value="ECO:0007669"/>
    <property type="project" value="TreeGrafter"/>
</dbReference>
<gene>
    <name evidence="7" type="ORF">H8R02_21855</name>
</gene>
<dbReference type="SUPFAM" id="SSF55781">
    <property type="entry name" value="GAF domain-like"/>
    <property type="match status" value="1"/>
</dbReference>
<protein>
    <submittedName>
        <fullName evidence="7">Helix-turn-helix domain-containing protein</fullName>
    </submittedName>
</protein>
<accession>A0A923MA64</accession>
<dbReference type="InterPro" id="IPR036390">
    <property type="entry name" value="WH_DNA-bd_sf"/>
</dbReference>
<dbReference type="InterPro" id="IPR036388">
    <property type="entry name" value="WH-like_DNA-bd_sf"/>
</dbReference>
<evidence type="ECO:0000313" key="8">
    <source>
        <dbReference type="Proteomes" id="UP000596827"/>
    </source>
</evidence>
<dbReference type="EMBL" id="JACORU010000009">
    <property type="protein sequence ID" value="MBC5767127.1"/>
    <property type="molecule type" value="Genomic_DNA"/>
</dbReference>
<dbReference type="SMART" id="SM00346">
    <property type="entry name" value="HTH_ICLR"/>
    <property type="match status" value="1"/>
</dbReference>
<dbReference type="InterPro" id="IPR014757">
    <property type="entry name" value="Tscrpt_reg_IclR_C"/>
</dbReference>
<evidence type="ECO:0000256" key="3">
    <source>
        <dbReference type="ARBA" id="ARBA00023163"/>
    </source>
</evidence>
<keyword evidence="2" id="KW-0238">DNA-binding</keyword>
<comment type="caution">
    <text evidence="7">The sequence shown here is derived from an EMBL/GenBank/DDBJ whole genome shotgun (WGS) entry which is preliminary data.</text>
</comment>
<evidence type="ECO:0000256" key="1">
    <source>
        <dbReference type="ARBA" id="ARBA00023015"/>
    </source>
</evidence>
<feature type="domain" description="HTH iclR-type" evidence="5">
    <location>
        <begin position="40"/>
        <end position="102"/>
    </location>
</feature>
<evidence type="ECO:0000313" key="7">
    <source>
        <dbReference type="EMBL" id="MBC5767127.1"/>
    </source>
</evidence>
<sequence>MRNNQGSPPQSAPMRQARPVHQLKDQDDLRKVREDDPNFSGTLAKGLMILQSFVTDPRAHANSEFAQRLGLPRPTVSRLCRSLQALGFLDHDDRLDRYFIGPAAVTLGYPYVINTPLLPQLRSAMQQLADRFEGAVSVGVTMELDVVYVETCAHEHGTLKRPGVGAVRGIVETAMGRAWLAQLTATERNQFLARARKERPDEYERSTEGLKDSLANYAKRGFSINMGDAGLGVLAVGVASSIRYGPRKLLFNCAVPGYRSKPNDLVKTIGPALVQLVNLADRQVGLR</sequence>
<dbReference type="InterPro" id="IPR005471">
    <property type="entry name" value="Tscrpt_reg_IclR_N"/>
</dbReference>
<keyword evidence="1" id="KW-0805">Transcription regulation</keyword>
<dbReference type="Gene3D" id="1.10.10.10">
    <property type="entry name" value="Winged helix-like DNA-binding domain superfamily/Winged helix DNA-binding domain"/>
    <property type="match status" value="1"/>
</dbReference>
<feature type="compositionally biased region" description="Basic and acidic residues" evidence="4">
    <location>
        <begin position="22"/>
        <end position="36"/>
    </location>
</feature>
<dbReference type="Pfam" id="PF01614">
    <property type="entry name" value="IclR_C"/>
    <property type="match status" value="1"/>
</dbReference>
<reference evidence="7" key="1">
    <citation type="submission" date="2020-08" db="EMBL/GenBank/DDBJ databases">
        <title>Ramlibacter sp. GTP1 16S ribosomal RNA gene genome sequencing and assembly.</title>
        <authorList>
            <person name="Kang M."/>
        </authorList>
    </citation>
    <scope>NUCLEOTIDE SEQUENCE</scope>
    <source>
        <strain evidence="7">GTP1</strain>
    </source>
</reference>
<dbReference type="Proteomes" id="UP000596827">
    <property type="component" value="Unassembled WGS sequence"/>
</dbReference>
<dbReference type="PANTHER" id="PTHR30136">
    <property type="entry name" value="HELIX-TURN-HELIX TRANSCRIPTIONAL REGULATOR, ICLR FAMILY"/>
    <property type="match status" value="1"/>
</dbReference>
<dbReference type="AlphaFoldDB" id="A0A923MA64"/>
<dbReference type="SUPFAM" id="SSF46785">
    <property type="entry name" value="Winged helix' DNA-binding domain"/>
    <property type="match status" value="1"/>
</dbReference>
<proteinExistence type="predicted"/>
<dbReference type="PROSITE" id="PS51078">
    <property type="entry name" value="ICLR_ED"/>
    <property type="match status" value="1"/>
</dbReference>
<name>A0A923MA64_9BURK</name>
<keyword evidence="3" id="KW-0804">Transcription</keyword>
<dbReference type="InterPro" id="IPR050707">
    <property type="entry name" value="HTH_MetabolicPath_Reg"/>
</dbReference>